<keyword evidence="10" id="KW-0325">Glycoprotein</keyword>
<evidence type="ECO:0000259" key="15">
    <source>
        <dbReference type="PROSITE" id="PS50835"/>
    </source>
</evidence>
<dbReference type="Pfam" id="PF01403">
    <property type="entry name" value="Sema"/>
    <property type="match status" value="1"/>
</dbReference>
<evidence type="ECO:0000256" key="2">
    <source>
        <dbReference type="ARBA" id="ARBA00009492"/>
    </source>
</evidence>
<feature type="region of interest" description="Disordered" evidence="13">
    <location>
        <begin position="630"/>
        <end position="651"/>
    </location>
</feature>
<feature type="transmembrane region" description="Helical" evidence="14">
    <location>
        <begin position="682"/>
        <end position="704"/>
    </location>
</feature>
<evidence type="ECO:0000259" key="16">
    <source>
        <dbReference type="PROSITE" id="PS51004"/>
    </source>
</evidence>
<evidence type="ECO:0000256" key="3">
    <source>
        <dbReference type="ARBA" id="ARBA00022473"/>
    </source>
</evidence>
<dbReference type="Gene3D" id="3.30.1680.10">
    <property type="entry name" value="ligand-binding face of the semaphorins, domain 2"/>
    <property type="match status" value="1"/>
</dbReference>
<evidence type="ECO:0000313" key="17">
    <source>
        <dbReference type="EMBL" id="KAG5851292.1"/>
    </source>
</evidence>
<evidence type="ECO:0000256" key="14">
    <source>
        <dbReference type="SAM" id="Phobius"/>
    </source>
</evidence>
<comment type="similarity">
    <text evidence="2">Belongs to the semaphorin family.</text>
</comment>
<dbReference type="SMART" id="SM00630">
    <property type="entry name" value="Sema"/>
    <property type="match status" value="1"/>
</dbReference>
<comment type="caution">
    <text evidence="12">Lacks conserved residue(s) required for the propagation of feature annotation.</text>
</comment>
<keyword evidence="18" id="KW-1185">Reference proteome</keyword>
<dbReference type="InterPro" id="IPR007110">
    <property type="entry name" value="Ig-like_dom"/>
</dbReference>
<dbReference type="SUPFAM" id="SSF48726">
    <property type="entry name" value="Immunoglobulin"/>
    <property type="match status" value="1"/>
</dbReference>
<dbReference type="GO" id="GO:0001755">
    <property type="term" value="P:neural crest cell migration"/>
    <property type="evidence" value="ECO:0007669"/>
    <property type="project" value="TreeGrafter"/>
</dbReference>
<dbReference type="Proteomes" id="UP001044222">
    <property type="component" value="Unassembled WGS sequence"/>
</dbReference>
<accession>A0A9D3S5Y4</accession>
<keyword evidence="6" id="KW-0524">Neurogenesis</keyword>
<keyword evidence="5" id="KW-0221">Differentiation</keyword>
<dbReference type="Gene3D" id="2.130.10.10">
    <property type="entry name" value="YVTN repeat-like/Quinoprotein amine dehydrogenase"/>
    <property type="match status" value="1"/>
</dbReference>
<dbReference type="InterPro" id="IPR013783">
    <property type="entry name" value="Ig-like_fold"/>
</dbReference>
<keyword evidence="4 14" id="KW-0812">Transmembrane</keyword>
<dbReference type="GO" id="GO:0005615">
    <property type="term" value="C:extracellular space"/>
    <property type="evidence" value="ECO:0007669"/>
    <property type="project" value="TreeGrafter"/>
</dbReference>
<evidence type="ECO:0000256" key="9">
    <source>
        <dbReference type="ARBA" id="ARBA00023157"/>
    </source>
</evidence>
<keyword evidence="8 14" id="KW-0472">Membrane</keyword>
<dbReference type="GO" id="GO:0030215">
    <property type="term" value="F:semaphorin receptor binding"/>
    <property type="evidence" value="ECO:0007669"/>
    <property type="project" value="InterPro"/>
</dbReference>
<dbReference type="PANTHER" id="PTHR11036">
    <property type="entry name" value="SEMAPHORIN"/>
    <property type="match status" value="1"/>
</dbReference>
<dbReference type="FunFam" id="2.130.10.10:FF:001703">
    <property type="entry name" value="Semaphorin 4e"/>
    <property type="match status" value="1"/>
</dbReference>
<evidence type="ECO:0000256" key="8">
    <source>
        <dbReference type="ARBA" id="ARBA00023136"/>
    </source>
</evidence>
<dbReference type="GO" id="GO:0007411">
    <property type="term" value="P:axon guidance"/>
    <property type="evidence" value="ECO:0007669"/>
    <property type="project" value="UniProtKB-ARBA"/>
</dbReference>
<evidence type="ECO:0000256" key="1">
    <source>
        <dbReference type="ARBA" id="ARBA00004370"/>
    </source>
</evidence>
<dbReference type="InterPro" id="IPR003599">
    <property type="entry name" value="Ig_sub"/>
</dbReference>
<dbReference type="InterPro" id="IPR001627">
    <property type="entry name" value="Semap_dom"/>
</dbReference>
<dbReference type="GO" id="GO:0045499">
    <property type="term" value="F:chemorepellent activity"/>
    <property type="evidence" value="ECO:0007669"/>
    <property type="project" value="TreeGrafter"/>
</dbReference>
<dbReference type="SUPFAM" id="SSF103575">
    <property type="entry name" value="Plexin repeat"/>
    <property type="match status" value="1"/>
</dbReference>
<gene>
    <name evidence="17" type="ORF">ANANG_G00091550</name>
</gene>
<evidence type="ECO:0000256" key="10">
    <source>
        <dbReference type="ARBA" id="ARBA00023180"/>
    </source>
</evidence>
<evidence type="ECO:0000256" key="7">
    <source>
        <dbReference type="ARBA" id="ARBA00022989"/>
    </source>
</evidence>
<dbReference type="GO" id="GO:0043931">
    <property type="term" value="P:ossification involved in bone maturation"/>
    <property type="evidence" value="ECO:0007669"/>
    <property type="project" value="TreeGrafter"/>
</dbReference>
<evidence type="ECO:0000256" key="5">
    <source>
        <dbReference type="ARBA" id="ARBA00022782"/>
    </source>
</evidence>
<proteinExistence type="inferred from homology"/>
<dbReference type="PROSITE" id="PS51004">
    <property type="entry name" value="SEMA"/>
    <property type="match status" value="1"/>
</dbReference>
<evidence type="ECO:0000256" key="13">
    <source>
        <dbReference type="SAM" id="MobiDB-lite"/>
    </source>
</evidence>
<dbReference type="InterPro" id="IPR016201">
    <property type="entry name" value="PSI"/>
</dbReference>
<dbReference type="GO" id="GO:0030335">
    <property type="term" value="P:positive regulation of cell migration"/>
    <property type="evidence" value="ECO:0007669"/>
    <property type="project" value="TreeGrafter"/>
</dbReference>
<dbReference type="SMART" id="SM00409">
    <property type="entry name" value="IG"/>
    <property type="match status" value="1"/>
</dbReference>
<dbReference type="GO" id="GO:0005886">
    <property type="term" value="C:plasma membrane"/>
    <property type="evidence" value="ECO:0007669"/>
    <property type="project" value="TreeGrafter"/>
</dbReference>
<dbReference type="GO" id="GO:0071526">
    <property type="term" value="P:semaphorin-plexin signaling pathway"/>
    <property type="evidence" value="ECO:0007669"/>
    <property type="project" value="TreeGrafter"/>
</dbReference>
<dbReference type="Pfam" id="PF01437">
    <property type="entry name" value="PSI"/>
    <property type="match status" value="1"/>
</dbReference>
<dbReference type="Gene3D" id="2.60.40.10">
    <property type="entry name" value="Immunoglobulins"/>
    <property type="match status" value="1"/>
</dbReference>
<evidence type="ECO:0000313" key="18">
    <source>
        <dbReference type="Proteomes" id="UP001044222"/>
    </source>
</evidence>
<protein>
    <recommendedName>
        <fullName evidence="11">Semaphorin-1A</fullName>
    </recommendedName>
</protein>
<evidence type="ECO:0000256" key="6">
    <source>
        <dbReference type="ARBA" id="ARBA00022902"/>
    </source>
</evidence>
<dbReference type="SMART" id="SM00423">
    <property type="entry name" value="PSI"/>
    <property type="match status" value="1"/>
</dbReference>
<organism evidence="17 18">
    <name type="scientific">Anguilla anguilla</name>
    <name type="common">European freshwater eel</name>
    <name type="synonym">Muraena anguilla</name>
    <dbReference type="NCBI Taxonomy" id="7936"/>
    <lineage>
        <taxon>Eukaryota</taxon>
        <taxon>Metazoa</taxon>
        <taxon>Chordata</taxon>
        <taxon>Craniata</taxon>
        <taxon>Vertebrata</taxon>
        <taxon>Euteleostomi</taxon>
        <taxon>Actinopterygii</taxon>
        <taxon>Neopterygii</taxon>
        <taxon>Teleostei</taxon>
        <taxon>Anguilliformes</taxon>
        <taxon>Anguillidae</taxon>
        <taxon>Anguilla</taxon>
    </lineage>
</organism>
<evidence type="ECO:0000256" key="12">
    <source>
        <dbReference type="PROSITE-ProRule" id="PRU00352"/>
    </source>
</evidence>
<dbReference type="FunFam" id="3.30.1680.10:FF:000016">
    <property type="entry name" value="Putative Semaphorin-6B"/>
    <property type="match status" value="1"/>
</dbReference>
<dbReference type="EMBL" id="JAFIRN010000004">
    <property type="protein sequence ID" value="KAG5851292.1"/>
    <property type="molecule type" value="Genomic_DNA"/>
</dbReference>
<feature type="domain" description="Ig-like" evidence="15">
    <location>
        <begin position="552"/>
        <end position="622"/>
    </location>
</feature>
<evidence type="ECO:0000256" key="11">
    <source>
        <dbReference type="ARBA" id="ARBA00074143"/>
    </source>
</evidence>
<evidence type="ECO:0000256" key="4">
    <source>
        <dbReference type="ARBA" id="ARBA00022692"/>
    </source>
</evidence>
<keyword evidence="9" id="KW-1015">Disulfide bond</keyword>
<dbReference type="InterPro" id="IPR015943">
    <property type="entry name" value="WD40/YVTN_repeat-like_dom_sf"/>
</dbReference>
<dbReference type="PROSITE" id="PS50835">
    <property type="entry name" value="IG_LIKE"/>
    <property type="match status" value="1"/>
</dbReference>
<keyword evidence="7 14" id="KW-1133">Transmembrane helix</keyword>
<dbReference type="InterPro" id="IPR036352">
    <property type="entry name" value="Semap_dom_sf"/>
</dbReference>
<dbReference type="InterPro" id="IPR027231">
    <property type="entry name" value="Semaphorin"/>
</dbReference>
<feature type="domain" description="Sema" evidence="16">
    <location>
        <begin position="30"/>
        <end position="498"/>
    </location>
</feature>
<dbReference type="GO" id="GO:0000122">
    <property type="term" value="P:negative regulation of transcription by RNA polymerase II"/>
    <property type="evidence" value="ECO:0007669"/>
    <property type="project" value="TreeGrafter"/>
</dbReference>
<keyword evidence="3" id="KW-0217">Developmental protein</keyword>
<name>A0A9D3S5Y4_ANGAN</name>
<dbReference type="InterPro" id="IPR002165">
    <property type="entry name" value="Plexin_repeat"/>
</dbReference>
<reference evidence="17" key="1">
    <citation type="submission" date="2021-01" db="EMBL/GenBank/DDBJ databases">
        <title>A chromosome-scale assembly of European eel, Anguilla anguilla.</title>
        <authorList>
            <person name="Henkel C."/>
            <person name="Jong-Raadsen S.A."/>
            <person name="Dufour S."/>
            <person name="Weltzien F.-A."/>
            <person name="Palstra A.P."/>
            <person name="Pelster B."/>
            <person name="Spaink H.P."/>
            <person name="Van Den Thillart G.E."/>
            <person name="Jansen H."/>
            <person name="Zahm M."/>
            <person name="Klopp C."/>
            <person name="Cedric C."/>
            <person name="Louis A."/>
            <person name="Berthelot C."/>
            <person name="Parey E."/>
            <person name="Roest Crollius H."/>
            <person name="Montfort J."/>
            <person name="Robinson-Rechavi M."/>
            <person name="Bucao C."/>
            <person name="Bouchez O."/>
            <person name="Gislard M."/>
            <person name="Lluch J."/>
            <person name="Milhes M."/>
            <person name="Lampietro C."/>
            <person name="Lopez Roques C."/>
            <person name="Donnadieu C."/>
            <person name="Braasch I."/>
            <person name="Desvignes T."/>
            <person name="Postlethwait J."/>
            <person name="Bobe J."/>
            <person name="Guiguen Y."/>
            <person name="Dirks R."/>
        </authorList>
    </citation>
    <scope>NUCLEOTIDE SEQUENCE</scope>
    <source>
        <strain evidence="17">Tag_6206</strain>
        <tissue evidence="17">Liver</tissue>
    </source>
</reference>
<comment type="subcellular location">
    <subcellularLocation>
        <location evidence="1">Membrane</location>
    </subcellularLocation>
</comment>
<dbReference type="AlphaFoldDB" id="A0A9D3S5Y4"/>
<sequence>MGFLLGYGRGIGSARFGGPCQRVCHGCKPRKSVPYDSASIKLFREDNVWNYTTMLLREDLGLLFLGAREAVFALDMADISHRKAQVYWQVTEEKQRECTYKGKNAKTECRNYIRVLQKADDDRMYVCGTNAFSPTCTYMTYAGGQLRLEEQQEEGKGQCPFDPFQRHFSIMIDGSLYSATSNNFLGSEPVVLRSSATAIRTEFKSSWLNEPVFVHMDVVRESEGSSDGDDDKVYMFFSENAVEYDFPNKLMVSRVARVCKGDVGGQRTLQRRWTTFLKARLDCSVPEPSLPYIVQDVFLLQHSDWRKSIFYAVFTPQGSSNMSAVCAYSVTAIGDVFSKGRYKTSVTVETSHVKWVMYSGEIPVPRPGTCINDAVRKQGIQSSMGLPDKTLQFVRDRPLMDEAVRPLTGGPQLVKRGPMFTRIVVDRVTALDGHSYDVMFIGTENGFVQKAVNYNGEMFIIEEVQLLPVPEPIKTLRLSRITGQLYAGSETAAVQMALSDCSRYRSCQDCVLARDPYCAWNATAALCTAVSSRDSDRTLIQSLRDGNESLCPGSASVEPQSQALIPGNNILLQCRPDTNLAQVLWLFDGRPLGPSDAKYFFYREGLIVRHAAAADAGLYTCQSVEWAGGARHTRTSPPTGAPPPDATSTKVPAKEALTATPELQGEDSSFLLQSQSKQGKIIALQVAVALLSLLLVALVTWNVCQGHFPLLKRYAPKSLGHAGVRQTQNSPPDFTVRQVPFQTKVASETKLLVTPANCNAGNNHSGDDSTQPVANHNLSPRVVSPMDVFKYINDESEI</sequence>
<dbReference type="PANTHER" id="PTHR11036:SF135">
    <property type="entry name" value="SEMAPHORIN 4D ISOFORM X1-RELATED"/>
    <property type="match status" value="1"/>
</dbReference>
<dbReference type="InterPro" id="IPR036179">
    <property type="entry name" value="Ig-like_dom_sf"/>
</dbReference>
<dbReference type="SUPFAM" id="SSF101912">
    <property type="entry name" value="Sema domain"/>
    <property type="match status" value="1"/>
</dbReference>
<comment type="caution">
    <text evidence="17">The sequence shown here is derived from an EMBL/GenBank/DDBJ whole genome shotgun (WGS) entry which is preliminary data.</text>
</comment>